<sequence>MANSSLDFQQRIQRLLAYPVKFCPIRDFVQQLKASKECSGAGDDNSSSRVIDEGESCQNLLGASPSSSNSINSSTVTNCPFDCCKKELGRHYFSNCEVTNTSFKMQVGFENGNVHPGNGNFGMTYKPQGARAYHHNAIASSAEGSNNSNVLNRRTLFEGRVPGPMRFDELIKGRGGEYEEGDQEILLMEQNNLKLTFHKGQGGGGGDRNNFMGAGSIIQKHENNNNNRIQLHGNSLLEQQQRHHSAYQDRAYHQYPFYPVATLTDGGDGGGAMMRSIRQHDTSPPPPWTNSGRSGSNTPNKWSNGQMDVTPTNNVMQMQRGRGQPVDCKIPVIEMKPYSSTHSHPNLMIHQQQQPGNHTTDFIDQQLNSHLKSFKYIKPTHQQLQHPNLTSSLASSATITKIPHPQNTKTVSALVPKSKPNFKQKMQSHSPSAGSPRAALEHYEKLKKYWDYQHHILGLGGGGGWDDYANYATGMDSSDYNFPSHAAHAAHAGGGNGYYGKPQISVGVATYGYHQSPPSSSNWQQQQQQNSSNPNVTRGQHGLYEADGYHPHHNTPQQHVYPTYQSSNGPQSTRMHHPPPSAYNNSPSTKTTASGFAAELEKLQNFSYTYGQGHHQHNESSGGWKPPTSMVTPAQKKTYPTTNSDVGLAQIGKTLHVEQKRPYVITESLKNEMLKESSTIIKELMKPALSSSSVPTTPPSPKKELQPSSILKPIVAAADPSEEVMIVDCVEKVNDKDLSSIGKGSTTGDGNKGQVGKPKLSEMTLPRRRSDQDQRLLLQQRFGNLNRTTVDVPQRPKSVGGITDVSGYDHIVLLDKRVMTYMCKRCLETLKSDQEIKNHLFCKMLQNTIQCHVCRNLFPTDEYPEHLRGHGVRAFSN</sequence>
<evidence type="ECO:0000313" key="3">
    <source>
        <dbReference type="Proteomes" id="UP000198287"/>
    </source>
</evidence>
<protein>
    <submittedName>
        <fullName evidence="2">Uncharacterized protein</fullName>
    </submittedName>
</protein>
<comment type="caution">
    <text evidence="2">The sequence shown here is derived from an EMBL/GenBank/DDBJ whole genome shotgun (WGS) entry which is preliminary data.</text>
</comment>
<feature type="compositionally biased region" description="Polar residues" evidence="1">
    <location>
        <begin position="289"/>
        <end position="309"/>
    </location>
</feature>
<evidence type="ECO:0000256" key="1">
    <source>
        <dbReference type="SAM" id="MobiDB-lite"/>
    </source>
</evidence>
<feature type="compositionally biased region" description="Polar residues" evidence="1">
    <location>
        <begin position="554"/>
        <end position="573"/>
    </location>
</feature>
<dbReference type="EMBL" id="LNIX01000004">
    <property type="protein sequence ID" value="OXA56629.1"/>
    <property type="molecule type" value="Genomic_DNA"/>
</dbReference>
<gene>
    <name evidence="2" type="ORF">Fcan01_09342</name>
</gene>
<organism evidence="2 3">
    <name type="scientific">Folsomia candida</name>
    <name type="common">Springtail</name>
    <dbReference type="NCBI Taxonomy" id="158441"/>
    <lineage>
        <taxon>Eukaryota</taxon>
        <taxon>Metazoa</taxon>
        <taxon>Ecdysozoa</taxon>
        <taxon>Arthropoda</taxon>
        <taxon>Hexapoda</taxon>
        <taxon>Collembola</taxon>
        <taxon>Entomobryomorpha</taxon>
        <taxon>Isotomoidea</taxon>
        <taxon>Isotomidae</taxon>
        <taxon>Proisotominae</taxon>
        <taxon>Folsomia</taxon>
    </lineage>
</organism>
<name>A0A226EGS8_FOLCA</name>
<proteinExistence type="predicted"/>
<reference evidence="2 3" key="1">
    <citation type="submission" date="2015-12" db="EMBL/GenBank/DDBJ databases">
        <title>The genome of Folsomia candida.</title>
        <authorList>
            <person name="Faddeeva A."/>
            <person name="Derks M.F."/>
            <person name="Anvar Y."/>
            <person name="Smit S."/>
            <person name="Van Straalen N."/>
            <person name="Roelofs D."/>
        </authorList>
    </citation>
    <scope>NUCLEOTIDE SEQUENCE [LARGE SCALE GENOMIC DNA]</scope>
    <source>
        <strain evidence="2 3">VU population</strain>
        <tissue evidence="2">Whole body</tissue>
    </source>
</reference>
<feature type="region of interest" description="Disordered" evidence="1">
    <location>
        <begin position="688"/>
        <end position="708"/>
    </location>
</feature>
<feature type="compositionally biased region" description="Polar residues" evidence="1">
    <location>
        <begin position="582"/>
        <end position="592"/>
    </location>
</feature>
<evidence type="ECO:0000313" key="2">
    <source>
        <dbReference type="EMBL" id="OXA56629.1"/>
    </source>
</evidence>
<feature type="region of interest" description="Disordered" evidence="1">
    <location>
        <begin position="738"/>
        <end position="762"/>
    </location>
</feature>
<dbReference type="Proteomes" id="UP000198287">
    <property type="component" value="Unassembled WGS sequence"/>
</dbReference>
<feature type="compositionally biased region" description="Low complexity" evidence="1">
    <location>
        <begin position="515"/>
        <end position="535"/>
    </location>
</feature>
<feature type="region of interest" description="Disordered" evidence="1">
    <location>
        <begin position="269"/>
        <end position="309"/>
    </location>
</feature>
<feature type="region of interest" description="Disordered" evidence="1">
    <location>
        <begin position="510"/>
        <end position="592"/>
    </location>
</feature>
<accession>A0A226EGS8</accession>
<keyword evidence="3" id="KW-1185">Reference proteome</keyword>
<dbReference type="AlphaFoldDB" id="A0A226EGS8"/>